<evidence type="ECO:0000313" key="3">
    <source>
        <dbReference type="EMBL" id="SDN39588.1"/>
    </source>
</evidence>
<dbReference type="InterPro" id="IPR014729">
    <property type="entry name" value="Rossmann-like_a/b/a_fold"/>
</dbReference>
<dbReference type="InterPro" id="IPR022310">
    <property type="entry name" value="NAD/GMP_synthase"/>
</dbReference>
<dbReference type="Proteomes" id="UP000199309">
    <property type="component" value="Unassembled WGS sequence"/>
</dbReference>
<dbReference type="RefSeq" id="WP_218118821.1">
    <property type="nucleotide sequence ID" value="NZ_FNHQ01000045.1"/>
</dbReference>
<sequence length="268" mass="30320">MDAQEKYEKLQQILQNMQSVVIALSGGVDSTFLSYAAHLVLGGNAIAITAVSPTFPKREEKDAKKMAREIGIQHLLVQTAEFDNDDFVKNPQNRCYICKKIRFESLVKWAKENDYKWVIDGGNVDDLDDYRPGMKALQELDIVRSPMIEAGLQKKDIRQLSKYVGLSTWNKQSAACLASRFPYGIPLIPKKLAMVEQAEEFLIPLLQGGNLRVRYHDGGARIEVDQSNMNIVWENKDSIDQTLKQYGFHYVALDLAGYRMGSLNIIDT</sequence>
<gene>
    <name evidence="3" type="ORF">SAMN05660299_02649</name>
</gene>
<organism evidence="3 4">
    <name type="scientific">Megasphaera paucivorans</name>
    <dbReference type="NCBI Taxonomy" id="349095"/>
    <lineage>
        <taxon>Bacteria</taxon>
        <taxon>Bacillati</taxon>
        <taxon>Bacillota</taxon>
        <taxon>Negativicutes</taxon>
        <taxon>Veillonellales</taxon>
        <taxon>Veillonellaceae</taxon>
        <taxon>Megasphaera</taxon>
    </lineage>
</organism>
<dbReference type="EMBL" id="FNHQ01000045">
    <property type="protein sequence ID" value="SDN39588.1"/>
    <property type="molecule type" value="Genomic_DNA"/>
</dbReference>
<dbReference type="InterPro" id="IPR005232">
    <property type="entry name" value="LarE"/>
</dbReference>
<dbReference type="NCBIfam" id="TIGR00268">
    <property type="entry name" value="ATP-dependent sacrificial sulfur transferase LarE"/>
    <property type="match status" value="1"/>
</dbReference>
<keyword evidence="4" id="KW-1185">Reference proteome</keyword>
<evidence type="ECO:0000256" key="1">
    <source>
        <dbReference type="PIRSR" id="PIRSR006661-1"/>
    </source>
</evidence>
<feature type="domain" description="NAD/GMP synthase" evidence="2">
    <location>
        <begin position="15"/>
        <end position="81"/>
    </location>
</feature>
<dbReference type="GO" id="GO:0006163">
    <property type="term" value="P:purine nucleotide metabolic process"/>
    <property type="evidence" value="ECO:0007669"/>
    <property type="project" value="UniProtKB-ARBA"/>
</dbReference>
<dbReference type="GO" id="GO:0016783">
    <property type="term" value="F:sulfurtransferase activity"/>
    <property type="evidence" value="ECO:0007669"/>
    <property type="project" value="InterPro"/>
</dbReference>
<dbReference type="CDD" id="cd01990">
    <property type="entry name" value="LarE-like"/>
    <property type="match status" value="1"/>
</dbReference>
<dbReference type="STRING" id="349095.SAMN05660299_02649"/>
<protein>
    <recommendedName>
        <fullName evidence="2">NAD/GMP synthase domain-containing protein</fullName>
    </recommendedName>
</protein>
<accession>A0A1H0B1T0</accession>
<dbReference type="SUPFAM" id="SSF52402">
    <property type="entry name" value="Adenine nucleotide alpha hydrolases-like"/>
    <property type="match status" value="1"/>
</dbReference>
<evidence type="ECO:0000313" key="4">
    <source>
        <dbReference type="Proteomes" id="UP000199309"/>
    </source>
</evidence>
<dbReference type="PIRSF" id="PIRSF006661">
    <property type="entry name" value="PP-lp_UCP006661"/>
    <property type="match status" value="1"/>
</dbReference>
<dbReference type="PANTHER" id="PTHR43169">
    <property type="entry name" value="EXSB FAMILY PROTEIN"/>
    <property type="match status" value="1"/>
</dbReference>
<dbReference type="Pfam" id="PF02540">
    <property type="entry name" value="NAD_synthase"/>
    <property type="match status" value="1"/>
</dbReference>
<dbReference type="InterPro" id="IPR052188">
    <property type="entry name" value="Ni-pincer_cofactor_biosynth"/>
</dbReference>
<dbReference type="AlphaFoldDB" id="A0A1H0B1T0"/>
<reference evidence="3 4" key="1">
    <citation type="submission" date="2016-10" db="EMBL/GenBank/DDBJ databases">
        <authorList>
            <person name="de Groot N.N."/>
        </authorList>
    </citation>
    <scope>NUCLEOTIDE SEQUENCE [LARGE SCALE GENOMIC DNA]</scope>
    <source>
        <strain evidence="3 4">DSM 16981</strain>
    </source>
</reference>
<dbReference type="Gene3D" id="3.40.50.620">
    <property type="entry name" value="HUPs"/>
    <property type="match status" value="1"/>
</dbReference>
<dbReference type="PANTHER" id="PTHR43169:SF2">
    <property type="entry name" value="NAD_GMP SYNTHASE DOMAIN-CONTAINING PROTEIN"/>
    <property type="match status" value="1"/>
</dbReference>
<proteinExistence type="predicted"/>
<feature type="active site" description="Nucleophile and sulfur donor" evidence="1">
    <location>
        <position position="176"/>
    </location>
</feature>
<name>A0A1H0B1T0_9FIRM</name>
<evidence type="ECO:0000259" key="2">
    <source>
        <dbReference type="Pfam" id="PF02540"/>
    </source>
</evidence>